<dbReference type="SUPFAM" id="SSF50249">
    <property type="entry name" value="Nucleic acid-binding proteins"/>
    <property type="match status" value="1"/>
</dbReference>
<evidence type="ECO:0000313" key="2">
    <source>
        <dbReference type="EMBL" id="MBW8483421.1"/>
    </source>
</evidence>
<organism evidence="2 3">
    <name type="scientific">Actinomadura parmotrematis</name>
    <dbReference type="NCBI Taxonomy" id="2864039"/>
    <lineage>
        <taxon>Bacteria</taxon>
        <taxon>Bacillati</taxon>
        <taxon>Actinomycetota</taxon>
        <taxon>Actinomycetes</taxon>
        <taxon>Streptosporangiales</taxon>
        <taxon>Thermomonosporaceae</taxon>
        <taxon>Actinomadura</taxon>
    </lineage>
</organism>
<keyword evidence="3" id="KW-1185">Reference proteome</keyword>
<dbReference type="InterPro" id="IPR040596">
    <property type="entry name" value="RNase_II_C_S1"/>
</dbReference>
<dbReference type="PANTHER" id="PTHR23355:SF9">
    <property type="entry name" value="DIS3-LIKE EXONUCLEASE 2"/>
    <property type="match status" value="1"/>
</dbReference>
<dbReference type="Proteomes" id="UP000774570">
    <property type="component" value="Unassembled WGS sequence"/>
</dbReference>
<dbReference type="InterPro" id="IPR001900">
    <property type="entry name" value="RNase_II/R"/>
</dbReference>
<reference evidence="2 3" key="1">
    <citation type="submission" date="2021-07" db="EMBL/GenBank/DDBJ databases">
        <title>Actinomadura sp. PM05-2 isolated from lichen.</title>
        <authorList>
            <person name="Somphong A."/>
            <person name="Phongsopitanun W."/>
            <person name="Tanasupawat S."/>
            <person name="Peongsungnone V."/>
        </authorList>
    </citation>
    <scope>NUCLEOTIDE SEQUENCE [LARGE SCALE GENOMIC DNA]</scope>
    <source>
        <strain evidence="2 3">PM05-2</strain>
    </source>
</reference>
<gene>
    <name evidence="2" type="ORF">K1Y72_13630</name>
</gene>
<dbReference type="EMBL" id="JAIBOA010000007">
    <property type="protein sequence ID" value="MBW8483421.1"/>
    <property type="molecule type" value="Genomic_DNA"/>
</dbReference>
<dbReference type="Pfam" id="PF00773">
    <property type="entry name" value="RNB"/>
    <property type="match status" value="1"/>
</dbReference>
<dbReference type="InterPro" id="IPR050180">
    <property type="entry name" value="RNR_Ribonuclease"/>
</dbReference>
<protein>
    <submittedName>
        <fullName evidence="2">RNB domain-containing ribonuclease</fullName>
    </submittedName>
</protein>
<feature type="domain" description="RNB" evidence="1">
    <location>
        <begin position="47"/>
        <end position="358"/>
    </location>
</feature>
<dbReference type="PANTHER" id="PTHR23355">
    <property type="entry name" value="RIBONUCLEASE"/>
    <property type="match status" value="1"/>
</dbReference>
<accession>A0ABS7FSV9</accession>
<dbReference type="SMART" id="SM00955">
    <property type="entry name" value="RNB"/>
    <property type="match status" value="1"/>
</dbReference>
<evidence type="ECO:0000259" key="1">
    <source>
        <dbReference type="SMART" id="SM00955"/>
    </source>
</evidence>
<sequence length="465" mass="49293">MLRLRTADDDVLAGLDRIRTEFAVPGAFPAAALAEAEAAAAAPPPALEDLREVPFFTLDPAGSMDLDQAMWLERRPGGHRVRYAIADVAHFVRPGGALDAEAHERGVTLYLPDVKAPLHPPALSEGAGSLLPGADRPAAVWTIDLDEAGLITDVDVRRALVRSRDRLAYTGASTADPRIALLCEVGRALLAAEAARGGVSLPLPEQEVVHGWDGWTLEQRGDLAAEEWNAQISLLAGRAAAALMLDGGVGLLRTMPPAPAEAVAKLRRAARALGVDWPDDRPYGEVMRGLNPARAKDAALLYEAPALMRGAGYTAFDGERPASPEHAAVAAPYAHVTAPIRRLADRFATEVCLALAAGRPVPGWAREALPGLPEVMRRSLRRAGDVERACVDLVESLLLSGHVGEVFDAVVVEANEGKPGGLVQLAEPAVLAKCEGEGLPLGRPVKVRLREADPSRRLVRFALTG</sequence>
<proteinExistence type="predicted"/>
<comment type="caution">
    <text evidence="2">The sequence shown here is derived from an EMBL/GenBank/DDBJ whole genome shotgun (WGS) entry which is preliminary data.</text>
</comment>
<evidence type="ECO:0000313" key="3">
    <source>
        <dbReference type="Proteomes" id="UP000774570"/>
    </source>
</evidence>
<dbReference type="InterPro" id="IPR012340">
    <property type="entry name" value="NA-bd_OB-fold"/>
</dbReference>
<dbReference type="Pfam" id="PF18614">
    <property type="entry name" value="RNase_II_C_S1"/>
    <property type="match status" value="1"/>
</dbReference>
<name>A0ABS7FSV9_9ACTN</name>